<dbReference type="GO" id="GO:0005975">
    <property type="term" value="P:carbohydrate metabolic process"/>
    <property type="evidence" value="ECO:0007669"/>
    <property type="project" value="InterPro"/>
</dbReference>
<dbReference type="GO" id="GO:0004567">
    <property type="term" value="F:beta-mannosidase activity"/>
    <property type="evidence" value="ECO:0007669"/>
    <property type="project" value="UniProtKB-EC"/>
</dbReference>
<evidence type="ECO:0000256" key="1">
    <source>
        <dbReference type="ARBA" id="ARBA00000829"/>
    </source>
</evidence>
<dbReference type="PANTHER" id="PTHR43730">
    <property type="entry name" value="BETA-MANNOSIDASE"/>
    <property type="match status" value="1"/>
</dbReference>
<evidence type="ECO:0000259" key="14">
    <source>
        <dbReference type="Pfam" id="PF17753"/>
    </source>
</evidence>
<evidence type="ECO:0000313" key="18">
    <source>
        <dbReference type="Proteomes" id="UP000824242"/>
    </source>
</evidence>
<dbReference type="InterPro" id="IPR041447">
    <property type="entry name" value="Mannosidase_ig"/>
</dbReference>
<dbReference type="InterPro" id="IPR054593">
    <property type="entry name" value="Beta-mannosidase-like_N2"/>
</dbReference>
<dbReference type="Gene3D" id="3.20.20.80">
    <property type="entry name" value="Glycosidases"/>
    <property type="match status" value="1"/>
</dbReference>
<evidence type="ECO:0000256" key="4">
    <source>
        <dbReference type="ARBA" id="ARBA00011738"/>
    </source>
</evidence>
<comment type="subcellular location">
    <subcellularLocation>
        <location evidence="2">Secreted</location>
    </subcellularLocation>
</comment>
<evidence type="ECO:0000259" key="16">
    <source>
        <dbReference type="Pfam" id="PF22666"/>
    </source>
</evidence>
<comment type="caution">
    <text evidence="17">The sequence shown here is derived from an EMBL/GenBank/DDBJ whole genome shotgun (WGS) entry which is preliminary data.</text>
</comment>
<name>A0A9D1AMT2_9FIRM</name>
<dbReference type="Pfam" id="PF00703">
    <property type="entry name" value="Glyco_hydro_2"/>
    <property type="match status" value="1"/>
</dbReference>
<evidence type="ECO:0000256" key="12">
    <source>
        <dbReference type="ARBA" id="ARBA00041614"/>
    </source>
</evidence>
<keyword evidence="6" id="KW-0964">Secreted</keyword>
<protein>
    <recommendedName>
        <fullName evidence="11">Beta-mannosidase B</fullName>
        <ecNumber evidence="5">3.2.1.25</ecNumber>
    </recommendedName>
    <alternativeName>
        <fullName evidence="12">Mannanase B</fullName>
    </alternativeName>
</protein>
<dbReference type="InterPro" id="IPR013783">
    <property type="entry name" value="Ig-like_fold"/>
</dbReference>
<keyword evidence="8" id="KW-0325">Glycoprotein</keyword>
<dbReference type="InterPro" id="IPR008979">
    <property type="entry name" value="Galactose-bd-like_sf"/>
</dbReference>
<dbReference type="SUPFAM" id="SSF51445">
    <property type="entry name" value="(Trans)glycosidases"/>
    <property type="match status" value="1"/>
</dbReference>
<dbReference type="Gene3D" id="2.60.120.260">
    <property type="entry name" value="Galactose-binding domain-like"/>
    <property type="match status" value="1"/>
</dbReference>
<evidence type="ECO:0000313" key="17">
    <source>
        <dbReference type="EMBL" id="HIR47088.1"/>
    </source>
</evidence>
<evidence type="ECO:0000259" key="13">
    <source>
        <dbReference type="Pfam" id="PF00703"/>
    </source>
</evidence>
<feature type="domain" description="Mannosidase Ig/CBM-like" evidence="15">
    <location>
        <begin position="634"/>
        <end position="722"/>
    </location>
</feature>
<keyword evidence="9" id="KW-0326">Glycosidase</keyword>
<dbReference type="InterPro" id="IPR041625">
    <property type="entry name" value="Beta-mannosidase_Ig"/>
</dbReference>
<dbReference type="Gene3D" id="2.60.40.10">
    <property type="entry name" value="Immunoglobulins"/>
    <property type="match status" value="2"/>
</dbReference>
<gene>
    <name evidence="17" type="ORF">IAB89_05440</name>
</gene>
<organism evidence="17 18">
    <name type="scientific">Candidatus Caccousia avicola</name>
    <dbReference type="NCBI Taxonomy" id="2840721"/>
    <lineage>
        <taxon>Bacteria</taxon>
        <taxon>Bacillati</taxon>
        <taxon>Bacillota</taxon>
        <taxon>Clostridia</taxon>
        <taxon>Eubacteriales</taxon>
        <taxon>Oscillospiraceae</taxon>
        <taxon>Oscillospiraceae incertae sedis</taxon>
        <taxon>Candidatus Caccousia</taxon>
    </lineage>
</organism>
<evidence type="ECO:0000256" key="7">
    <source>
        <dbReference type="ARBA" id="ARBA00022801"/>
    </source>
</evidence>
<evidence type="ECO:0000256" key="5">
    <source>
        <dbReference type="ARBA" id="ARBA00012754"/>
    </source>
</evidence>
<dbReference type="AlphaFoldDB" id="A0A9D1AMT2"/>
<evidence type="ECO:0000259" key="15">
    <source>
        <dbReference type="Pfam" id="PF17786"/>
    </source>
</evidence>
<dbReference type="FunFam" id="3.20.20.80:FF:000050">
    <property type="entry name" value="Beta-mannosidase B"/>
    <property type="match status" value="1"/>
</dbReference>
<comment type="subunit">
    <text evidence="4">Homodimer.</text>
</comment>
<dbReference type="Pfam" id="PF22666">
    <property type="entry name" value="Glyco_hydro_2_N2"/>
    <property type="match status" value="1"/>
</dbReference>
<dbReference type="InterPro" id="IPR006102">
    <property type="entry name" value="Ig-like_GH2"/>
</dbReference>
<dbReference type="EC" id="3.2.1.25" evidence="5"/>
<dbReference type="SUPFAM" id="SSF49785">
    <property type="entry name" value="Galactose-binding domain-like"/>
    <property type="match status" value="1"/>
</dbReference>
<accession>A0A9D1AMT2</accession>
<dbReference type="InterPro" id="IPR050887">
    <property type="entry name" value="Beta-mannosidase_GH2"/>
</dbReference>
<dbReference type="Pfam" id="PF17753">
    <property type="entry name" value="Ig_mannosidase"/>
    <property type="match status" value="1"/>
</dbReference>
<dbReference type="PANTHER" id="PTHR43730:SF1">
    <property type="entry name" value="BETA-MANNOSIDASE"/>
    <property type="match status" value="1"/>
</dbReference>
<dbReference type="Proteomes" id="UP000824242">
    <property type="component" value="Unassembled WGS sequence"/>
</dbReference>
<sequence length="807" mass="91525">MERNLNQNWNMTFEPYGTFTTSLPASVYTVLLREGKIPDPFYGLNEFPVRELSRNDSVFFTSFSLTAEELKKEHLILRFDCIDTIATVFVNGVQVGRADNMFAAWDFEIGFAAREGTNTLRVEIDSPIRCAEQAQDADHLWGQEEWMTMRGYQHLRKAHCMFGWDWGPQLPDMGIYRGVRLLAYDGARLENFLVLQDHRKDGSVELTVTAEFSDGAPHNGVVSVKNPDGGRMDVPLKGGKASFPIEAPRLWWPHGYGGQPLYTVTVCAGEQGEQSKRIGLRTLTVSTAQDRWGSEFAFVVNGVKIFAMGADYIPEDNLIPRVTPERTAALIRSCVEANYNCLRVWGGGYYPDDTLFDLCDENGLIVWQDFMFACAVYRLTDAFRESVTREFIHNIKRLRHHPSLGLFCGNNEMEVAWVDWGLPKNETLRMDYLELYERLLPRLVRQYAPQTFYWPASPSTNGGFDNPNSPDGGDVHYWDVWHGSKPFEDYRNYYFRFCSEFGFEAFPDCETLRGIGEEKDMNPFSRVMESHQKCAGGNQKILNYLAGEYRYPSSFENFVYASQLLQRDAIKYGVEHFRRFRGRCMGAVYWQLNDIWPGPSWASVDYYGRWKALHYAAKRFFAPVLLSIHLGDGKAVLNVSNETRNAFRGTVRAGIRTAANQEVLSLEQSCTVDALSSLDVLVQPVDTLTEEQRYSCYFYCELLDENGSLLSRDTALFVKPKHFEFLDPCLTAEVLSEEGALSVRVSASAYARGVRLSAGDLPVRFTDNYFDLTGDSVTVGVIGTSGEVISSQMLEKSLSVCSVYEIG</sequence>
<dbReference type="SUPFAM" id="SSF49303">
    <property type="entry name" value="beta-Galactosidase/glucuronidase domain"/>
    <property type="match status" value="3"/>
</dbReference>
<evidence type="ECO:0000256" key="2">
    <source>
        <dbReference type="ARBA" id="ARBA00004613"/>
    </source>
</evidence>
<comment type="catalytic activity">
    <reaction evidence="1">
        <text>Hydrolysis of terminal, non-reducing beta-D-mannose residues in beta-D-mannosides.</text>
        <dbReference type="EC" id="3.2.1.25"/>
    </reaction>
</comment>
<evidence type="ECO:0000256" key="8">
    <source>
        <dbReference type="ARBA" id="ARBA00023180"/>
    </source>
</evidence>
<reference evidence="17" key="2">
    <citation type="journal article" date="2021" name="PeerJ">
        <title>Extensive microbial diversity within the chicken gut microbiome revealed by metagenomics and culture.</title>
        <authorList>
            <person name="Gilroy R."/>
            <person name="Ravi A."/>
            <person name="Getino M."/>
            <person name="Pursley I."/>
            <person name="Horton D.L."/>
            <person name="Alikhan N.F."/>
            <person name="Baker D."/>
            <person name="Gharbi K."/>
            <person name="Hall N."/>
            <person name="Watson M."/>
            <person name="Adriaenssens E.M."/>
            <person name="Foster-Nyarko E."/>
            <person name="Jarju S."/>
            <person name="Secka A."/>
            <person name="Antonio M."/>
            <person name="Oren A."/>
            <person name="Chaudhuri R.R."/>
            <person name="La Ragione R."/>
            <person name="Hildebrand F."/>
            <person name="Pallen M.J."/>
        </authorList>
    </citation>
    <scope>NUCLEOTIDE SEQUENCE</scope>
    <source>
        <strain evidence="17">ChiSxjej1B13-7958</strain>
    </source>
</reference>
<evidence type="ECO:0000256" key="9">
    <source>
        <dbReference type="ARBA" id="ARBA00023295"/>
    </source>
</evidence>
<keyword evidence="7 17" id="KW-0378">Hydrolase</keyword>
<comment type="similarity">
    <text evidence="10">Belongs to the glycosyl hydrolase 2 family. Beta-mannosidase B subfamily.</text>
</comment>
<dbReference type="EMBL" id="DVGZ01000052">
    <property type="protein sequence ID" value="HIR47088.1"/>
    <property type="molecule type" value="Genomic_DNA"/>
</dbReference>
<dbReference type="GO" id="GO:0005576">
    <property type="term" value="C:extracellular region"/>
    <property type="evidence" value="ECO:0007669"/>
    <property type="project" value="UniProtKB-SubCell"/>
</dbReference>
<comment type="pathway">
    <text evidence="3">Glycan metabolism; N-glycan degradation.</text>
</comment>
<evidence type="ECO:0000256" key="3">
    <source>
        <dbReference type="ARBA" id="ARBA00004740"/>
    </source>
</evidence>
<evidence type="ECO:0000256" key="6">
    <source>
        <dbReference type="ARBA" id="ARBA00022525"/>
    </source>
</evidence>
<evidence type="ECO:0000256" key="11">
    <source>
        <dbReference type="ARBA" id="ARBA00041069"/>
    </source>
</evidence>
<evidence type="ECO:0000256" key="10">
    <source>
        <dbReference type="ARBA" id="ARBA00038429"/>
    </source>
</evidence>
<feature type="domain" description="Beta-mannosidase Ig-fold" evidence="14">
    <location>
        <begin position="726"/>
        <end position="805"/>
    </location>
</feature>
<proteinExistence type="inferred from homology"/>
<dbReference type="Pfam" id="PF17786">
    <property type="entry name" value="Mannosidase_ig"/>
    <property type="match status" value="1"/>
</dbReference>
<reference evidence="17" key="1">
    <citation type="submission" date="2020-10" db="EMBL/GenBank/DDBJ databases">
        <authorList>
            <person name="Gilroy R."/>
        </authorList>
    </citation>
    <scope>NUCLEOTIDE SEQUENCE</scope>
    <source>
        <strain evidence="17">ChiSxjej1B13-7958</strain>
    </source>
</reference>
<dbReference type="GO" id="GO:0006516">
    <property type="term" value="P:glycoprotein catabolic process"/>
    <property type="evidence" value="ECO:0007669"/>
    <property type="project" value="TreeGrafter"/>
</dbReference>
<dbReference type="InterPro" id="IPR017853">
    <property type="entry name" value="GH"/>
</dbReference>
<feature type="domain" description="Glycoside hydrolase family 2 immunoglobulin-like beta-sandwich" evidence="13">
    <location>
        <begin position="198"/>
        <end position="281"/>
    </location>
</feature>
<dbReference type="InterPro" id="IPR036156">
    <property type="entry name" value="Beta-gal/glucu_dom_sf"/>
</dbReference>
<feature type="domain" description="Beta-mannosidase-like galactose-binding" evidence="16">
    <location>
        <begin position="19"/>
        <end position="177"/>
    </location>
</feature>